<organism evidence="5 6">
    <name type="scientific">Colletotrichum sublineola</name>
    <name type="common">Sorghum anthracnose fungus</name>
    <dbReference type="NCBI Taxonomy" id="1173701"/>
    <lineage>
        <taxon>Eukaryota</taxon>
        <taxon>Fungi</taxon>
        <taxon>Dikarya</taxon>
        <taxon>Ascomycota</taxon>
        <taxon>Pezizomycotina</taxon>
        <taxon>Sordariomycetes</taxon>
        <taxon>Hypocreomycetidae</taxon>
        <taxon>Glomerellales</taxon>
        <taxon>Glomerellaceae</taxon>
        <taxon>Colletotrichum</taxon>
        <taxon>Colletotrichum graminicola species complex</taxon>
    </lineage>
</organism>
<dbReference type="GO" id="GO:0016740">
    <property type="term" value="F:transferase activity"/>
    <property type="evidence" value="ECO:0007669"/>
    <property type="project" value="UniProtKB-KW"/>
</dbReference>
<comment type="caution">
    <text evidence="5">The sequence shown here is derived from an EMBL/GenBank/DDBJ whole genome shotgun (WGS) entry which is preliminary data.</text>
</comment>
<evidence type="ECO:0000313" key="6">
    <source>
        <dbReference type="Proteomes" id="UP000027238"/>
    </source>
</evidence>
<evidence type="ECO:0000256" key="2">
    <source>
        <dbReference type="ARBA" id="ARBA00022786"/>
    </source>
</evidence>
<dbReference type="Proteomes" id="UP000027238">
    <property type="component" value="Unassembled WGS sequence"/>
</dbReference>
<dbReference type="GO" id="GO:0043066">
    <property type="term" value="P:negative regulation of apoptotic process"/>
    <property type="evidence" value="ECO:0007669"/>
    <property type="project" value="TreeGrafter"/>
</dbReference>
<accession>A0A066XED2</accession>
<dbReference type="eggNOG" id="KOG0895">
    <property type="taxonomic scope" value="Eukaryota"/>
</dbReference>
<reference evidence="6" key="1">
    <citation type="journal article" date="2014" name="Genome Announc.">
        <title>Draft genome sequence of Colletotrichum sublineola, a destructive pathogen of cultivated sorghum.</title>
        <authorList>
            <person name="Baroncelli R."/>
            <person name="Sanz-Martin J.M."/>
            <person name="Rech G.E."/>
            <person name="Sukno S.A."/>
            <person name="Thon M.R."/>
        </authorList>
    </citation>
    <scope>NUCLEOTIDE SEQUENCE [LARGE SCALE GENOMIC DNA]</scope>
    <source>
        <strain evidence="6">TX430BB</strain>
    </source>
</reference>
<protein>
    <submittedName>
        <fullName evidence="5">Putative ubiquitin-conjugating enzyme</fullName>
    </submittedName>
</protein>
<dbReference type="AlphaFoldDB" id="A0A066XED2"/>
<feature type="compositionally biased region" description="Low complexity" evidence="3">
    <location>
        <begin position="366"/>
        <end position="382"/>
    </location>
</feature>
<keyword evidence="1" id="KW-0808">Transferase</keyword>
<dbReference type="InterPro" id="IPR016135">
    <property type="entry name" value="UBQ-conjugating_enzyme/RWD"/>
</dbReference>
<feature type="domain" description="UBC core" evidence="4">
    <location>
        <begin position="669"/>
        <end position="824"/>
    </location>
</feature>
<feature type="region of interest" description="Disordered" evidence="3">
    <location>
        <begin position="362"/>
        <end position="401"/>
    </location>
</feature>
<evidence type="ECO:0000256" key="1">
    <source>
        <dbReference type="ARBA" id="ARBA00022679"/>
    </source>
</evidence>
<evidence type="ECO:0000256" key="3">
    <source>
        <dbReference type="SAM" id="MobiDB-lite"/>
    </source>
</evidence>
<evidence type="ECO:0000259" key="4">
    <source>
        <dbReference type="PROSITE" id="PS50127"/>
    </source>
</evidence>
<dbReference type="PROSITE" id="PS50127">
    <property type="entry name" value="UBC_2"/>
    <property type="match status" value="1"/>
</dbReference>
<dbReference type="OrthoDB" id="47801at2759"/>
<dbReference type="HOGENOM" id="CLU_302853_0_0_1"/>
<feature type="compositionally biased region" description="Polar residues" evidence="3">
    <location>
        <begin position="151"/>
        <end position="167"/>
    </location>
</feature>
<feature type="region of interest" description="Disordered" evidence="3">
    <location>
        <begin position="102"/>
        <end position="181"/>
    </location>
</feature>
<dbReference type="PANTHER" id="PTHR46116:SF39">
    <property type="entry name" value="BACULOVIRAL IAP REPEAT-CONTAINING PROTEIN 6"/>
    <property type="match status" value="1"/>
</dbReference>
<dbReference type="Gene3D" id="3.10.110.10">
    <property type="entry name" value="Ubiquitin Conjugating Enzyme"/>
    <property type="match status" value="1"/>
</dbReference>
<feature type="region of interest" description="Disordered" evidence="3">
    <location>
        <begin position="584"/>
        <end position="615"/>
    </location>
</feature>
<dbReference type="STRING" id="1173701.A0A066XED2"/>
<sequence>MSMDHGSAIRDIHRNKKLKVPRVQPGWPNTFLADKVAADYLYSIKLFSWPTGISDGLKGETQELDQEAYSFTASASSHYVKTRRPPKAMSYKHTLTGYPMAKGKLSEDTHDLSPTPSGSSPSQPATERNLTERKKMSVPNLPPPAMGYFSASLNESPQSSSKNTTETPIPFSWTPDKQSDGDIEMKDALAYDPSHSLSPLAKAWCWLSNPSSNAPEHSQLDSPGQTLAKHLLHWQDPHGSTAQGKGIDLPMPSPGYMEKPHAAVTKPFWGIVGKSMAPTQNNSIPRQHDLIQAIPFSTYDVSLLESPSKEEKHLRAFVQQMIQRQCPGCKSTRPPFEIGAIFEHTKKILVSKKHFQVNIKPKTPRASVGSSAGASVEGSAAGTGYGRCEDDDDDDDSTVSGLSRVTDKKNLVLLPELFAKLQQVWPSTTNSSEFDQGPPELLLSMIRRSPLMIKVAELLRNDCVEDVMHHSAVYRAMFDFIQVVVAHPFSAPVVRDSRTAYPFLQTLLPVCFTHQTRPASSKGKDKERALYEPPQETLQSLASLLSPLTEQSRAVMHYMDPGTEDTAEILAMCKRICDLSDKISRPSNVNSTEDTEMSGSACPPTPSRASTTTSSVAARLEETHKRKMDEVRTWLSVNKVAEIETDNWLDEYSFSKELAQTAGSAVKPGRAKRIVYDLATLRTSLPEGIFVRHDSSRLDAMKVLIVGPEGTPYENGLFEFDLFCPLNYPDSPPVMLFKTIGSGRRFNPNLYVDGKICLSLLGTWHGESWCPKTSTLLQLLVSIQSMIFCAEPLWNEPDVDSVLSARASDLYNWEMRADTLVFAMSDWLRARKKDSISGGGAVVANNLWDDVVGKHFELRWRRILETAVRWEKENDMEVDFNKSGLRFIMSKQCAAERFSVGIRRLRGYFAEWARTEEDMALVKVSPEQESQAVPKNVTVVGHETVDDCPEQESQAVPGNVFWPYQEFQNYSHTSASTSDPGPPE</sequence>
<dbReference type="Pfam" id="PF00179">
    <property type="entry name" value="UQ_con"/>
    <property type="match status" value="1"/>
</dbReference>
<dbReference type="PANTHER" id="PTHR46116">
    <property type="entry name" value="(E3-INDEPENDENT) E2 UBIQUITIN-CONJUGATING ENZYME"/>
    <property type="match status" value="1"/>
</dbReference>
<evidence type="ECO:0000313" key="5">
    <source>
        <dbReference type="EMBL" id="KDN64380.1"/>
    </source>
</evidence>
<feature type="compositionally biased region" description="Low complexity" evidence="3">
    <location>
        <begin position="113"/>
        <end position="124"/>
    </location>
</feature>
<keyword evidence="2" id="KW-0833">Ubl conjugation pathway</keyword>
<dbReference type="GO" id="GO:0004869">
    <property type="term" value="F:cysteine-type endopeptidase inhibitor activity"/>
    <property type="evidence" value="ECO:0007669"/>
    <property type="project" value="TreeGrafter"/>
</dbReference>
<dbReference type="SUPFAM" id="SSF54495">
    <property type="entry name" value="UBC-like"/>
    <property type="match status" value="1"/>
</dbReference>
<proteinExistence type="predicted"/>
<dbReference type="EMBL" id="JMSE01001138">
    <property type="protein sequence ID" value="KDN64380.1"/>
    <property type="molecule type" value="Genomic_DNA"/>
</dbReference>
<dbReference type="GO" id="GO:0005634">
    <property type="term" value="C:nucleus"/>
    <property type="evidence" value="ECO:0007669"/>
    <property type="project" value="TreeGrafter"/>
</dbReference>
<dbReference type="SMART" id="SM00212">
    <property type="entry name" value="UBCc"/>
    <property type="match status" value="1"/>
</dbReference>
<dbReference type="InterPro" id="IPR000608">
    <property type="entry name" value="UBC"/>
</dbReference>
<keyword evidence="6" id="KW-1185">Reference proteome</keyword>
<dbReference type="OMA" id="WARTEED"/>
<name>A0A066XED2_COLSU</name>
<gene>
    <name evidence="5" type="ORF">CSUB01_06156</name>
</gene>